<accession>A0A368VMB4</accession>
<protein>
    <submittedName>
        <fullName evidence="9">Minor extracellular protease Epr</fullName>
    </submittedName>
</protein>
<reference evidence="9 10" key="1">
    <citation type="submission" date="2018-07" db="EMBL/GenBank/DDBJ databases">
        <title>Genomic Encyclopedia of Type Strains, Phase III (KMG-III): the genomes of soil and plant-associated and newly described type strains.</title>
        <authorList>
            <person name="Whitman W."/>
        </authorList>
    </citation>
    <scope>NUCLEOTIDE SEQUENCE [LARGE SCALE GENOMIC DNA]</scope>
    <source>
        <strain evidence="9 10">CECT 7506</strain>
    </source>
</reference>
<dbReference type="Proteomes" id="UP000252415">
    <property type="component" value="Unassembled WGS sequence"/>
</dbReference>
<dbReference type="SUPFAM" id="SSF52743">
    <property type="entry name" value="Subtilisin-like"/>
    <property type="match status" value="1"/>
</dbReference>
<dbReference type="Pfam" id="PF00082">
    <property type="entry name" value="Peptidase_S8"/>
    <property type="match status" value="1"/>
</dbReference>
<dbReference type="Gene3D" id="3.40.50.200">
    <property type="entry name" value="Peptidase S8/S53 domain"/>
    <property type="match status" value="1"/>
</dbReference>
<organism evidence="9 10">
    <name type="scientific">Paenibacillus prosopidis</name>
    <dbReference type="NCBI Taxonomy" id="630520"/>
    <lineage>
        <taxon>Bacteria</taxon>
        <taxon>Bacillati</taxon>
        <taxon>Bacillota</taxon>
        <taxon>Bacilli</taxon>
        <taxon>Bacillales</taxon>
        <taxon>Paenibacillaceae</taxon>
        <taxon>Paenibacillus</taxon>
    </lineage>
</organism>
<evidence type="ECO:0000256" key="1">
    <source>
        <dbReference type="ARBA" id="ARBA00011073"/>
    </source>
</evidence>
<dbReference type="GO" id="GO:0004252">
    <property type="term" value="F:serine-type endopeptidase activity"/>
    <property type="evidence" value="ECO:0007669"/>
    <property type="project" value="UniProtKB-UniRule"/>
</dbReference>
<keyword evidence="2 6" id="KW-0645">Protease</keyword>
<keyword evidence="3" id="KW-0479">Metal-binding</keyword>
<evidence type="ECO:0000256" key="6">
    <source>
        <dbReference type="PROSITE-ProRule" id="PRU01240"/>
    </source>
</evidence>
<feature type="domain" description="Peptidase S8/S53" evidence="8">
    <location>
        <begin position="139"/>
        <end position="378"/>
    </location>
</feature>
<feature type="chain" id="PRO_5016562488" evidence="7">
    <location>
        <begin position="24"/>
        <end position="392"/>
    </location>
</feature>
<dbReference type="GO" id="GO:0006508">
    <property type="term" value="P:proteolysis"/>
    <property type="evidence" value="ECO:0007669"/>
    <property type="project" value="UniProtKB-KW"/>
</dbReference>
<name>A0A368VMB4_9BACL</name>
<dbReference type="EMBL" id="QPJD01000022">
    <property type="protein sequence ID" value="RCW41581.1"/>
    <property type="molecule type" value="Genomic_DNA"/>
</dbReference>
<evidence type="ECO:0000256" key="7">
    <source>
        <dbReference type="SAM" id="SignalP"/>
    </source>
</evidence>
<dbReference type="PANTHER" id="PTHR43806:SF11">
    <property type="entry name" value="CEREVISIN-RELATED"/>
    <property type="match status" value="1"/>
</dbReference>
<evidence type="ECO:0000313" key="9">
    <source>
        <dbReference type="EMBL" id="RCW41581.1"/>
    </source>
</evidence>
<evidence type="ECO:0000259" key="8">
    <source>
        <dbReference type="Pfam" id="PF00082"/>
    </source>
</evidence>
<gene>
    <name evidence="9" type="ORF">DFP97_12217</name>
</gene>
<keyword evidence="4 6" id="KW-0378">Hydrolase</keyword>
<feature type="active site" description="Charge relay system" evidence="6">
    <location>
        <position position="333"/>
    </location>
</feature>
<dbReference type="InterPro" id="IPR036852">
    <property type="entry name" value="Peptidase_S8/S53_dom_sf"/>
</dbReference>
<dbReference type="InterPro" id="IPR023827">
    <property type="entry name" value="Peptidase_S8_Asp-AS"/>
</dbReference>
<dbReference type="GO" id="GO:0046872">
    <property type="term" value="F:metal ion binding"/>
    <property type="evidence" value="ECO:0007669"/>
    <property type="project" value="UniProtKB-KW"/>
</dbReference>
<dbReference type="PROSITE" id="PS00136">
    <property type="entry name" value="SUBTILASE_ASP"/>
    <property type="match status" value="1"/>
</dbReference>
<evidence type="ECO:0000256" key="3">
    <source>
        <dbReference type="ARBA" id="ARBA00022723"/>
    </source>
</evidence>
<keyword evidence="7" id="KW-0732">Signal</keyword>
<dbReference type="RefSeq" id="WP_114383680.1">
    <property type="nucleotide sequence ID" value="NZ_QPJD01000022.1"/>
</dbReference>
<dbReference type="OrthoDB" id="9798386at2"/>
<dbReference type="Gene3D" id="3.30.70.80">
    <property type="entry name" value="Peptidase S8 propeptide/proteinase inhibitor I9"/>
    <property type="match status" value="1"/>
</dbReference>
<evidence type="ECO:0000256" key="2">
    <source>
        <dbReference type="ARBA" id="ARBA00022670"/>
    </source>
</evidence>
<evidence type="ECO:0000256" key="5">
    <source>
        <dbReference type="ARBA" id="ARBA00022825"/>
    </source>
</evidence>
<dbReference type="InterPro" id="IPR034202">
    <property type="entry name" value="Subtilisin_Carlsberg-like"/>
</dbReference>
<dbReference type="AlphaFoldDB" id="A0A368VMB4"/>
<dbReference type="InterPro" id="IPR015500">
    <property type="entry name" value="Peptidase_S8_subtilisin-rel"/>
</dbReference>
<feature type="signal peptide" evidence="7">
    <location>
        <begin position="1"/>
        <end position="23"/>
    </location>
</feature>
<evidence type="ECO:0000256" key="4">
    <source>
        <dbReference type="ARBA" id="ARBA00022801"/>
    </source>
</evidence>
<dbReference type="InterPro" id="IPR000209">
    <property type="entry name" value="Peptidase_S8/S53_dom"/>
</dbReference>
<evidence type="ECO:0000313" key="10">
    <source>
        <dbReference type="Proteomes" id="UP000252415"/>
    </source>
</evidence>
<dbReference type="PRINTS" id="PR00723">
    <property type="entry name" value="SUBTILISIN"/>
</dbReference>
<sequence>MKKAGSFLLIFIWCIMATSLAHGSSVQENNTRYLVSFHTSIDHQLINSLEGKIIKEYRYIPVAVVEISESKAASLKDYSQVEFFEPDLRVNANPELNTKVEPNLKADTAESSPTISKQEVPWGISKINAIEVHKKGFTGKGIRIGIIDSGVDYTHDDLNVVGGVSFVDGASDYFDNYGHGTAVAGIIGAKDNLIGVVGVAPESKLYAIKVLDSMGEGYISDIVSGIEWAVENNLNIVNLSLEVSMDNKVLNKSVKEAYKRGVLLISAAGNMGSMGTLAYPSAYKEVIAVGAINSSNERTVFSGTGKDLELMAPGENVYSTYLNDQYTMNVGTSMASAHVAGVAALIWEANPNLRNEDIREILDKTAVLIGDKILYGYGLVDALKGLNYGDKY</sequence>
<dbReference type="SUPFAM" id="SSF54897">
    <property type="entry name" value="Protease propeptides/inhibitors"/>
    <property type="match status" value="1"/>
</dbReference>
<dbReference type="InterPro" id="IPR037045">
    <property type="entry name" value="S8pro/Inhibitor_I9_sf"/>
</dbReference>
<feature type="active site" description="Charge relay system" evidence="6">
    <location>
        <position position="148"/>
    </location>
</feature>
<dbReference type="PROSITE" id="PS51892">
    <property type="entry name" value="SUBTILASE"/>
    <property type="match status" value="1"/>
</dbReference>
<dbReference type="InterPro" id="IPR022398">
    <property type="entry name" value="Peptidase_S8_His-AS"/>
</dbReference>
<proteinExistence type="inferred from homology"/>
<comment type="similarity">
    <text evidence="1 6">Belongs to the peptidase S8 family.</text>
</comment>
<dbReference type="CDD" id="cd07477">
    <property type="entry name" value="Peptidases_S8_Subtilisin_subset"/>
    <property type="match status" value="1"/>
</dbReference>
<comment type="caution">
    <text evidence="9">The sequence shown here is derived from an EMBL/GenBank/DDBJ whole genome shotgun (WGS) entry which is preliminary data.</text>
</comment>
<keyword evidence="5 6" id="KW-0720">Serine protease</keyword>
<dbReference type="InterPro" id="IPR050131">
    <property type="entry name" value="Peptidase_S8_subtilisin-like"/>
</dbReference>
<feature type="active site" description="Charge relay system" evidence="6">
    <location>
        <position position="179"/>
    </location>
</feature>
<dbReference type="PANTHER" id="PTHR43806">
    <property type="entry name" value="PEPTIDASE S8"/>
    <property type="match status" value="1"/>
</dbReference>
<dbReference type="PROSITE" id="PS00137">
    <property type="entry name" value="SUBTILASE_HIS"/>
    <property type="match status" value="1"/>
</dbReference>
<keyword evidence="10" id="KW-1185">Reference proteome</keyword>